<keyword evidence="4" id="KW-0547">Nucleotide-binding</keyword>
<dbReference type="InterPro" id="IPR013563">
    <property type="entry name" value="Oligopep_ABC_C"/>
</dbReference>
<dbReference type="Pfam" id="PF00005">
    <property type="entry name" value="ABC_tran"/>
    <property type="match status" value="1"/>
</dbReference>
<keyword evidence="3" id="KW-0472">Membrane</keyword>
<dbReference type="Pfam" id="PF08352">
    <property type="entry name" value="oligo_HPY"/>
    <property type="match status" value="1"/>
</dbReference>
<reference evidence="7 8" key="1">
    <citation type="submission" date="2020-04" db="EMBL/GenBank/DDBJ databases">
        <authorList>
            <person name="De Canck E."/>
        </authorList>
    </citation>
    <scope>NUCLEOTIDE SEQUENCE [LARGE SCALE GENOMIC DNA]</scope>
    <source>
        <strain evidence="7 8">LMG 3458</strain>
    </source>
</reference>
<evidence type="ECO:0000313" key="8">
    <source>
        <dbReference type="Proteomes" id="UP000494111"/>
    </source>
</evidence>
<dbReference type="PROSITE" id="PS00211">
    <property type="entry name" value="ABC_TRANSPORTER_1"/>
    <property type="match status" value="1"/>
</dbReference>
<evidence type="ECO:0000256" key="2">
    <source>
        <dbReference type="ARBA" id="ARBA00022448"/>
    </source>
</evidence>
<sequence length="359" mass="38588">MNTPLNRSATEDHGASLAGVLDAAAPASADAVPLLQARAVSRQFSIRTGMFRPRTTLQAVNGVDLDVPRGSVLGIVGESGCGKSTLARVLLGLIPPTQGAIHLGGQDIRQLSRRALARRVQPIFQDPYSSLNPRRSIASIVSLPLEVHGIPNPGMRRAIEMLERVGLPPRLAHNTPGQLSGGQRQRVAIARALVMHPELVICDEPTSALDVSVQAQIMNLLMDLRREFNLTYVFISHNLAVVEHIATHVAVMYLGRVVESAPTERLFHDPRHPYTQALLASVLTPEPGLGIPDTGLGLSFPDPLHPPPGCPFHPRCRHAMPQCRQDRPTLTPRDGAVVACHLYPADALRAANHGGATVA</sequence>
<accession>A0A6S7AFJ5</accession>
<evidence type="ECO:0000256" key="3">
    <source>
        <dbReference type="ARBA" id="ARBA00022475"/>
    </source>
</evidence>
<dbReference type="InterPro" id="IPR050319">
    <property type="entry name" value="ABC_transp_ATP-bind"/>
</dbReference>
<gene>
    <name evidence="7" type="primary">btuD_16</name>
    <name evidence="7" type="ORF">LMG3458_04540</name>
</gene>
<evidence type="ECO:0000256" key="5">
    <source>
        <dbReference type="ARBA" id="ARBA00022840"/>
    </source>
</evidence>
<dbReference type="SUPFAM" id="SSF52540">
    <property type="entry name" value="P-loop containing nucleoside triphosphate hydrolases"/>
    <property type="match status" value="1"/>
</dbReference>
<dbReference type="EMBL" id="CADIJO010000018">
    <property type="protein sequence ID" value="CAB3727608.1"/>
    <property type="molecule type" value="Genomic_DNA"/>
</dbReference>
<dbReference type="PROSITE" id="PS50893">
    <property type="entry name" value="ABC_TRANSPORTER_2"/>
    <property type="match status" value="1"/>
</dbReference>
<evidence type="ECO:0000256" key="1">
    <source>
        <dbReference type="ARBA" id="ARBA00005417"/>
    </source>
</evidence>
<dbReference type="GO" id="GO:0016887">
    <property type="term" value="F:ATP hydrolysis activity"/>
    <property type="evidence" value="ECO:0007669"/>
    <property type="project" value="InterPro"/>
</dbReference>
<dbReference type="InterPro" id="IPR003593">
    <property type="entry name" value="AAA+_ATPase"/>
</dbReference>
<name>A0A6S7AFJ5_9BURK</name>
<keyword evidence="2" id="KW-0813">Transport</keyword>
<dbReference type="GO" id="GO:0005524">
    <property type="term" value="F:ATP binding"/>
    <property type="evidence" value="ECO:0007669"/>
    <property type="project" value="UniProtKB-KW"/>
</dbReference>
<dbReference type="SMART" id="SM00382">
    <property type="entry name" value="AAA"/>
    <property type="match status" value="1"/>
</dbReference>
<dbReference type="Proteomes" id="UP000494111">
    <property type="component" value="Unassembled WGS sequence"/>
</dbReference>
<comment type="similarity">
    <text evidence="1">Belongs to the ABC transporter superfamily.</text>
</comment>
<dbReference type="GO" id="GO:0015833">
    <property type="term" value="P:peptide transport"/>
    <property type="evidence" value="ECO:0007669"/>
    <property type="project" value="InterPro"/>
</dbReference>
<dbReference type="GO" id="GO:0055085">
    <property type="term" value="P:transmembrane transport"/>
    <property type="evidence" value="ECO:0007669"/>
    <property type="project" value="UniProtKB-ARBA"/>
</dbReference>
<keyword evidence="5 7" id="KW-0067">ATP-binding</keyword>
<protein>
    <submittedName>
        <fullName evidence="7">Vitamin B12 import ATP-binding protein BtuD</fullName>
    </submittedName>
</protein>
<dbReference type="Gene3D" id="3.40.50.300">
    <property type="entry name" value="P-loop containing nucleotide triphosphate hydrolases"/>
    <property type="match status" value="1"/>
</dbReference>
<dbReference type="NCBIfam" id="TIGR01727">
    <property type="entry name" value="oligo_HPY"/>
    <property type="match status" value="1"/>
</dbReference>
<organism evidence="7 8">
    <name type="scientific">Achromobacter deleyi</name>
    <dbReference type="NCBI Taxonomy" id="1353891"/>
    <lineage>
        <taxon>Bacteria</taxon>
        <taxon>Pseudomonadati</taxon>
        <taxon>Pseudomonadota</taxon>
        <taxon>Betaproteobacteria</taxon>
        <taxon>Burkholderiales</taxon>
        <taxon>Alcaligenaceae</taxon>
        <taxon>Achromobacter</taxon>
    </lineage>
</organism>
<dbReference type="PANTHER" id="PTHR43776:SF7">
    <property type="entry name" value="D,D-DIPEPTIDE TRANSPORT ATP-BINDING PROTEIN DDPF-RELATED"/>
    <property type="match status" value="1"/>
</dbReference>
<evidence type="ECO:0000259" key="6">
    <source>
        <dbReference type="PROSITE" id="PS50893"/>
    </source>
</evidence>
<dbReference type="InterPro" id="IPR027417">
    <property type="entry name" value="P-loop_NTPase"/>
</dbReference>
<keyword evidence="3" id="KW-1003">Cell membrane</keyword>
<proteinExistence type="inferred from homology"/>
<dbReference type="AlphaFoldDB" id="A0A6S7AFJ5"/>
<feature type="domain" description="ABC transporter" evidence="6">
    <location>
        <begin position="35"/>
        <end position="279"/>
    </location>
</feature>
<dbReference type="InterPro" id="IPR017871">
    <property type="entry name" value="ABC_transporter-like_CS"/>
</dbReference>
<dbReference type="PANTHER" id="PTHR43776">
    <property type="entry name" value="TRANSPORT ATP-BINDING PROTEIN"/>
    <property type="match status" value="1"/>
</dbReference>
<dbReference type="InterPro" id="IPR003439">
    <property type="entry name" value="ABC_transporter-like_ATP-bd"/>
</dbReference>
<evidence type="ECO:0000313" key="7">
    <source>
        <dbReference type="EMBL" id="CAB3727608.1"/>
    </source>
</evidence>
<dbReference type="FunFam" id="3.40.50.300:FF:000016">
    <property type="entry name" value="Oligopeptide ABC transporter ATP-binding component"/>
    <property type="match status" value="1"/>
</dbReference>
<evidence type="ECO:0000256" key="4">
    <source>
        <dbReference type="ARBA" id="ARBA00022741"/>
    </source>
</evidence>
<dbReference type="CDD" id="cd03257">
    <property type="entry name" value="ABC_NikE_OppD_transporters"/>
    <property type="match status" value="1"/>
</dbReference>